<keyword evidence="2" id="KW-1133">Transmembrane helix</keyword>
<name>A0ABR7LIT2_9ACTN</name>
<keyword evidence="2" id="KW-0472">Membrane</keyword>
<gene>
    <name evidence="4" type="ORF">HKK74_04165</name>
</gene>
<proteinExistence type="predicted"/>
<evidence type="ECO:0000313" key="4">
    <source>
        <dbReference type="EMBL" id="MBC6464693.1"/>
    </source>
</evidence>
<feature type="transmembrane region" description="Helical" evidence="2">
    <location>
        <begin position="199"/>
        <end position="220"/>
    </location>
</feature>
<feature type="signal peptide" evidence="3">
    <location>
        <begin position="1"/>
        <end position="29"/>
    </location>
</feature>
<keyword evidence="5" id="KW-1185">Reference proteome</keyword>
<reference evidence="4 5" key="1">
    <citation type="submission" date="2020-06" db="EMBL/GenBank/DDBJ databases">
        <title>Actinomadura xiongansis sp. nov., isolated from soil of Baiyangdian.</title>
        <authorList>
            <person name="Zhang X."/>
        </authorList>
    </citation>
    <scope>NUCLEOTIDE SEQUENCE [LARGE SCALE GENOMIC DNA]</scope>
    <source>
        <strain evidence="4 5">HBUM206468</strain>
    </source>
</reference>
<evidence type="ECO:0000256" key="2">
    <source>
        <dbReference type="SAM" id="Phobius"/>
    </source>
</evidence>
<accession>A0ABR7LIT2</accession>
<evidence type="ECO:0008006" key="6">
    <source>
        <dbReference type="Google" id="ProtNLM"/>
    </source>
</evidence>
<feature type="chain" id="PRO_5046896356" description="LPXTG-motif cell wall anchor domain-containing protein" evidence="3">
    <location>
        <begin position="30"/>
        <end position="231"/>
    </location>
</feature>
<feature type="compositionally biased region" description="Polar residues" evidence="1">
    <location>
        <begin position="148"/>
        <end position="169"/>
    </location>
</feature>
<evidence type="ECO:0000256" key="3">
    <source>
        <dbReference type="SAM" id="SignalP"/>
    </source>
</evidence>
<dbReference type="EMBL" id="JABVEC010000002">
    <property type="protein sequence ID" value="MBC6464693.1"/>
    <property type="molecule type" value="Genomic_DNA"/>
</dbReference>
<keyword evidence="2" id="KW-0812">Transmembrane</keyword>
<dbReference type="RefSeq" id="WP_187241689.1">
    <property type="nucleotide sequence ID" value="NZ_BAAAOK010000008.1"/>
</dbReference>
<evidence type="ECO:0000313" key="5">
    <source>
        <dbReference type="Proteomes" id="UP000805614"/>
    </source>
</evidence>
<feature type="region of interest" description="Disordered" evidence="1">
    <location>
        <begin position="148"/>
        <end position="182"/>
    </location>
</feature>
<protein>
    <recommendedName>
        <fullName evidence="6">LPXTG-motif cell wall anchor domain-containing protein</fullName>
    </recommendedName>
</protein>
<sequence length="231" mass="23678">MNRRTLPALLVSVVTGVLALNVATAPAHADPIEPDLVAQSISDGGVYVDSGARLFTDDAAKDRLRAQLETARRPVYVAVMPAGSSLTPAQLSQIVQRQGTFAVLNGNDLKASSSVLPSAQLRSALSGALRGNGADPAGALVSFVRLTNGTPRANPSTTPTRQATETAQPPEQAPVEQSAPENANVQVTATEKDDGGSSLPLIGGIAALVIIAAGGGFLLWRKRNRSAGAQG</sequence>
<organism evidence="4 5">
    <name type="scientific">Actinomadura alba</name>
    <dbReference type="NCBI Taxonomy" id="406431"/>
    <lineage>
        <taxon>Bacteria</taxon>
        <taxon>Bacillati</taxon>
        <taxon>Actinomycetota</taxon>
        <taxon>Actinomycetes</taxon>
        <taxon>Streptosporangiales</taxon>
        <taxon>Thermomonosporaceae</taxon>
        <taxon>Actinomadura</taxon>
    </lineage>
</organism>
<comment type="caution">
    <text evidence="4">The sequence shown here is derived from an EMBL/GenBank/DDBJ whole genome shotgun (WGS) entry which is preliminary data.</text>
</comment>
<keyword evidence="3" id="KW-0732">Signal</keyword>
<evidence type="ECO:0000256" key="1">
    <source>
        <dbReference type="SAM" id="MobiDB-lite"/>
    </source>
</evidence>
<dbReference type="Proteomes" id="UP000805614">
    <property type="component" value="Unassembled WGS sequence"/>
</dbReference>